<reference evidence="2 3" key="3">
    <citation type="journal article" date="2020" name="BMC Genomics">
        <title>Intraspecific diversification of the crop wild relative Brassica cretica Lam. using demographic model selection.</title>
        <authorList>
            <person name="Kioukis A."/>
            <person name="Michalopoulou V.A."/>
            <person name="Briers L."/>
            <person name="Pirintsos S."/>
            <person name="Studholme D.J."/>
            <person name="Pavlidis P."/>
            <person name="Sarris P.F."/>
        </authorList>
    </citation>
    <scope>NUCLEOTIDE SEQUENCE [LARGE SCALE GENOMIC DNA]</scope>
    <source>
        <strain evidence="3">cv. PFS-1207/04</strain>
        <strain evidence="2">PFS-1207/04</strain>
    </source>
</reference>
<proteinExistence type="predicted"/>
<evidence type="ECO:0000313" key="3">
    <source>
        <dbReference type="Proteomes" id="UP000266723"/>
    </source>
</evidence>
<reference evidence="1" key="1">
    <citation type="submission" date="2019-12" db="EMBL/GenBank/DDBJ databases">
        <title>Genome sequencing and annotation of Brassica cretica.</title>
        <authorList>
            <person name="Studholme D.J."/>
            <person name="Sarris P.F."/>
        </authorList>
    </citation>
    <scope>NUCLEOTIDE SEQUENCE</scope>
    <source>
        <strain evidence="1">PFS-102/07</strain>
        <tissue evidence="1">Leaf</tissue>
    </source>
</reference>
<keyword evidence="3" id="KW-1185">Reference proteome</keyword>
<accession>A0A8S9IXW7</accession>
<reference evidence="2" key="2">
    <citation type="submission" date="2019-12" db="EMBL/GenBank/DDBJ databases">
        <authorList>
            <person name="Studholme D.J."/>
            <person name="Sarris P."/>
        </authorList>
    </citation>
    <scope>NUCLEOTIDE SEQUENCE</scope>
    <source>
        <strain evidence="2">PFS-1207/04</strain>
        <tissue evidence="2">Leaf</tissue>
    </source>
</reference>
<sequence>MRGPVAMLRPDSCGPVATLLPGPYVDRSQRCDLVRARFGRYALIDLSEVLGHLVFGGSIEAF</sequence>
<evidence type="ECO:0000313" key="2">
    <source>
        <dbReference type="EMBL" id="KAF3566535.1"/>
    </source>
</evidence>
<dbReference type="EMBL" id="QGKY02001015">
    <property type="protein sequence ID" value="KAF2574548.1"/>
    <property type="molecule type" value="Genomic_DNA"/>
</dbReference>
<dbReference type="AlphaFoldDB" id="A0A8S9IXW7"/>
<dbReference type="EMBL" id="QGKV02000759">
    <property type="protein sequence ID" value="KAF3566535.1"/>
    <property type="molecule type" value="Genomic_DNA"/>
</dbReference>
<evidence type="ECO:0000313" key="1">
    <source>
        <dbReference type="EMBL" id="KAF2574548.1"/>
    </source>
</evidence>
<protein>
    <submittedName>
        <fullName evidence="1">Uncharacterized protein</fullName>
    </submittedName>
</protein>
<dbReference type="Proteomes" id="UP000266723">
    <property type="component" value="Unassembled WGS sequence"/>
</dbReference>
<organism evidence="1">
    <name type="scientific">Brassica cretica</name>
    <name type="common">Mustard</name>
    <dbReference type="NCBI Taxonomy" id="69181"/>
    <lineage>
        <taxon>Eukaryota</taxon>
        <taxon>Viridiplantae</taxon>
        <taxon>Streptophyta</taxon>
        <taxon>Embryophyta</taxon>
        <taxon>Tracheophyta</taxon>
        <taxon>Spermatophyta</taxon>
        <taxon>Magnoliopsida</taxon>
        <taxon>eudicotyledons</taxon>
        <taxon>Gunneridae</taxon>
        <taxon>Pentapetalae</taxon>
        <taxon>rosids</taxon>
        <taxon>malvids</taxon>
        <taxon>Brassicales</taxon>
        <taxon>Brassicaceae</taxon>
        <taxon>Brassiceae</taxon>
        <taxon>Brassica</taxon>
    </lineage>
</organism>
<name>A0A8S9IXW7_BRACR</name>
<comment type="caution">
    <text evidence="1">The sequence shown here is derived from an EMBL/GenBank/DDBJ whole genome shotgun (WGS) entry which is preliminary data.</text>
</comment>
<gene>
    <name evidence="2" type="ORF">DY000_02015470</name>
    <name evidence="1" type="ORF">F2Q70_00003573</name>
</gene>